<keyword evidence="8" id="KW-1185">Reference proteome</keyword>
<comment type="caution">
    <text evidence="7">The sequence shown here is derived from an EMBL/GenBank/DDBJ whole genome shotgun (WGS) entry which is preliminary data.</text>
</comment>
<dbReference type="SUPFAM" id="SSF54373">
    <property type="entry name" value="FAD-linked reductases, C-terminal domain"/>
    <property type="match status" value="1"/>
</dbReference>
<keyword evidence="3" id="KW-0285">Flavoprotein</keyword>
<evidence type="ECO:0000256" key="3">
    <source>
        <dbReference type="ARBA" id="ARBA00022630"/>
    </source>
</evidence>
<evidence type="ECO:0000256" key="4">
    <source>
        <dbReference type="ARBA" id="ARBA00022827"/>
    </source>
</evidence>
<dbReference type="InterPro" id="IPR007867">
    <property type="entry name" value="GMC_OxRtase_C"/>
</dbReference>
<evidence type="ECO:0000256" key="5">
    <source>
        <dbReference type="ARBA" id="ARBA00023002"/>
    </source>
</evidence>
<dbReference type="Gene3D" id="3.50.50.60">
    <property type="entry name" value="FAD/NAD(P)-binding domain"/>
    <property type="match status" value="3"/>
</dbReference>
<dbReference type="EMBL" id="VRMG01000007">
    <property type="protein sequence ID" value="TXN30411.1"/>
    <property type="molecule type" value="Genomic_DNA"/>
</dbReference>
<evidence type="ECO:0000256" key="1">
    <source>
        <dbReference type="ARBA" id="ARBA00001974"/>
    </source>
</evidence>
<dbReference type="InterPro" id="IPR036188">
    <property type="entry name" value="FAD/NAD-bd_sf"/>
</dbReference>
<gene>
    <name evidence="7" type="ORF">FVP33_10480</name>
</gene>
<evidence type="ECO:0000313" key="8">
    <source>
        <dbReference type="Proteomes" id="UP000321379"/>
    </source>
</evidence>
<keyword evidence="5" id="KW-0560">Oxidoreductase</keyword>
<evidence type="ECO:0000256" key="2">
    <source>
        <dbReference type="ARBA" id="ARBA00010790"/>
    </source>
</evidence>
<dbReference type="Pfam" id="PF05199">
    <property type="entry name" value="GMC_oxred_C"/>
    <property type="match status" value="1"/>
</dbReference>
<evidence type="ECO:0000313" key="7">
    <source>
        <dbReference type="EMBL" id="TXN30411.1"/>
    </source>
</evidence>
<dbReference type="PANTHER" id="PTHR42784:SF1">
    <property type="entry name" value="PYRANOSE 2-OXIDASE"/>
    <property type="match status" value="1"/>
</dbReference>
<name>A0A5C8UPP6_9MICO</name>
<keyword evidence="4" id="KW-0274">FAD</keyword>
<protein>
    <submittedName>
        <fullName evidence="7">GMC family oxidoreductase</fullName>
    </submittedName>
</protein>
<dbReference type="InterPro" id="IPR051473">
    <property type="entry name" value="P2Ox-like"/>
</dbReference>
<dbReference type="GO" id="GO:0016614">
    <property type="term" value="F:oxidoreductase activity, acting on CH-OH group of donors"/>
    <property type="evidence" value="ECO:0007669"/>
    <property type="project" value="InterPro"/>
</dbReference>
<accession>A0A5C8UPP6</accession>
<feature type="domain" description="Glucose-methanol-choline oxidoreductase C-terminal" evidence="6">
    <location>
        <begin position="365"/>
        <end position="483"/>
    </location>
</feature>
<dbReference type="Proteomes" id="UP000321379">
    <property type="component" value="Unassembled WGS sequence"/>
</dbReference>
<proteinExistence type="inferred from homology"/>
<dbReference type="SUPFAM" id="SSF51905">
    <property type="entry name" value="FAD/NAD(P)-binding domain"/>
    <property type="match status" value="1"/>
</dbReference>
<dbReference type="PANTHER" id="PTHR42784">
    <property type="entry name" value="PYRANOSE 2-OXIDASE"/>
    <property type="match status" value="1"/>
</dbReference>
<sequence length="496" mass="52329">MDTIPILRDTKSSLVNSGGDPIVTDVVVVGLGPAGIIAAAVLADGGLSVTAIQADARDHLRAPLVSPPPTLRSTAVEEAIAQATAQAGLDGVGGSKRLAAPQAYRLDAWSLRTRSATLSRYGALPSDADLTDWPIELEELARWYDVVEHATAVGPRPATVWTERMNRAAATLGWSPFPAPAAAQTDASFLLDGRGVHIVRASVTEILRGSTGEVTGVVLVDADGSQRSLNCGVVVVAASVIPTVRLLLLSGITGADVVGRWFMSHNAFVVHGDFDGQDLGRRHAGPATAVAVDAFEGDRFDHTGVGFLGGSILQAAMTGTWPPERLADAAVGLGVEATRGADALDWVRAHQASIGTVWAQPDQLPRRQNAIDLDPTHRDVTGRPVARVTFSLAPDDVRRWEFLAARMTEWLDAAGARCTWMPPLAPQPLGTHLYGGVRMGIDPRTSAVDSYGRFHDVPGLVVVGSSTFPTTGGRGPLETIEALTWRNADHLAAELR</sequence>
<evidence type="ECO:0000259" key="6">
    <source>
        <dbReference type="Pfam" id="PF05199"/>
    </source>
</evidence>
<organism evidence="7 8">
    <name type="scientific">Lacisediminihabitans profunda</name>
    <dbReference type="NCBI Taxonomy" id="2594790"/>
    <lineage>
        <taxon>Bacteria</taxon>
        <taxon>Bacillati</taxon>
        <taxon>Actinomycetota</taxon>
        <taxon>Actinomycetes</taxon>
        <taxon>Micrococcales</taxon>
        <taxon>Microbacteriaceae</taxon>
        <taxon>Lacisediminihabitans</taxon>
    </lineage>
</organism>
<reference evidence="7 8" key="1">
    <citation type="submission" date="2019-08" db="EMBL/GenBank/DDBJ databases">
        <title>Bacterial whole genome sequence for Glaciihabitans sp. CHu50b-6-2.</title>
        <authorList>
            <person name="Jin L."/>
        </authorList>
    </citation>
    <scope>NUCLEOTIDE SEQUENCE [LARGE SCALE GENOMIC DNA]</scope>
    <source>
        <strain evidence="7 8">CHu50b-6-2</strain>
    </source>
</reference>
<comment type="cofactor">
    <cofactor evidence="1">
        <name>FAD</name>
        <dbReference type="ChEBI" id="CHEBI:57692"/>
    </cofactor>
</comment>
<dbReference type="AlphaFoldDB" id="A0A5C8UPP6"/>
<comment type="similarity">
    <text evidence="2">Belongs to the GMC oxidoreductase family.</text>
</comment>